<feature type="transmembrane region" description="Helical" evidence="1">
    <location>
        <begin position="197"/>
        <end position="217"/>
    </location>
</feature>
<feature type="transmembrane region" description="Helical" evidence="1">
    <location>
        <begin position="142"/>
        <end position="166"/>
    </location>
</feature>
<keyword evidence="3" id="KW-1185">Reference proteome</keyword>
<dbReference type="Proteomes" id="UP000192277">
    <property type="component" value="Unassembled WGS sequence"/>
</dbReference>
<gene>
    <name evidence="2" type="ORF">A4D02_04970</name>
</gene>
<evidence type="ECO:0000256" key="1">
    <source>
        <dbReference type="SAM" id="Phobius"/>
    </source>
</evidence>
<proteinExistence type="predicted"/>
<reference evidence="2 3" key="1">
    <citation type="submission" date="2016-04" db="EMBL/GenBank/DDBJ databases">
        <authorList>
            <person name="Chen L."/>
            <person name="Zhuang W."/>
            <person name="Wang G."/>
        </authorList>
    </citation>
    <scope>NUCLEOTIDE SEQUENCE [LARGE SCALE GENOMIC DNA]</scope>
    <source>
        <strain evidence="3">GR20</strain>
    </source>
</reference>
<name>A0ABX3P7M9_9BACT</name>
<keyword evidence="1" id="KW-1133">Transmembrane helix</keyword>
<protein>
    <recommendedName>
        <fullName evidence="4">DUF2007 domain-containing protein</fullName>
    </recommendedName>
</protein>
<evidence type="ECO:0000313" key="2">
    <source>
        <dbReference type="EMBL" id="OQP55655.1"/>
    </source>
</evidence>
<keyword evidence="1" id="KW-0812">Transmembrane</keyword>
<dbReference type="EMBL" id="LWBO01000001">
    <property type="protein sequence ID" value="OQP55655.1"/>
    <property type="molecule type" value="Genomic_DNA"/>
</dbReference>
<evidence type="ECO:0000313" key="3">
    <source>
        <dbReference type="Proteomes" id="UP000192277"/>
    </source>
</evidence>
<keyword evidence="1" id="KW-0472">Membrane</keyword>
<dbReference type="RefSeq" id="WP_014223285.1">
    <property type="nucleotide sequence ID" value="NZ_LWBO01000001.1"/>
</dbReference>
<comment type="caution">
    <text evidence="2">The sequence shown here is derived from an EMBL/GenBank/DDBJ whole genome shotgun (WGS) entry which is preliminary data.</text>
</comment>
<evidence type="ECO:0008006" key="4">
    <source>
        <dbReference type="Google" id="ProtNLM"/>
    </source>
</evidence>
<sequence length="220" mass="25105">MLQYATYTKFYSPVDAQFLISLLEKHHIPYTLEHEVNQLDKVYLGEQAEAMFALRIPNEKFNHVNHLLAEQAIKDMSEPGFEHLMQTYSVSELQEIIHYPDGWNAYDLQVATTILSEKLQAPVTLPSIHTDSFKPVRLELGWILLGYIVSLLGASYFFYLAIAGFLSGLVVNQAKKTLKNGTTVKMYDSWSRMHGRAIMILAAVCMAVNFILLITLFKDR</sequence>
<accession>A0ABX3P7M9</accession>
<organism evidence="2 3">
    <name type="scientific">Niastella koreensis</name>
    <dbReference type="NCBI Taxonomy" id="354356"/>
    <lineage>
        <taxon>Bacteria</taxon>
        <taxon>Pseudomonadati</taxon>
        <taxon>Bacteroidota</taxon>
        <taxon>Chitinophagia</taxon>
        <taxon>Chitinophagales</taxon>
        <taxon>Chitinophagaceae</taxon>
        <taxon>Niastella</taxon>
    </lineage>
</organism>